<comment type="cofactor">
    <cofactor evidence="1">
        <name>pantetheine 4'-phosphate</name>
        <dbReference type="ChEBI" id="CHEBI:47942"/>
    </cofactor>
</comment>
<dbReference type="InterPro" id="IPR009081">
    <property type="entry name" value="PP-bd_ACP"/>
</dbReference>
<evidence type="ECO:0000313" key="10">
    <source>
        <dbReference type="Proteomes" id="UP000661193"/>
    </source>
</evidence>
<dbReference type="PANTHER" id="PTHR45527">
    <property type="entry name" value="NONRIBOSOMAL PEPTIDE SYNTHETASE"/>
    <property type="match status" value="1"/>
</dbReference>
<dbReference type="InterPro" id="IPR018201">
    <property type="entry name" value="Ketoacyl_synth_AS"/>
</dbReference>
<dbReference type="SUPFAM" id="SSF52151">
    <property type="entry name" value="FabD/lysophospholipase-like"/>
    <property type="match status" value="1"/>
</dbReference>
<dbReference type="Gene3D" id="3.40.366.10">
    <property type="entry name" value="Malonyl-Coenzyme A Acyl Carrier Protein, domain 2"/>
    <property type="match status" value="2"/>
</dbReference>
<dbReference type="SUPFAM" id="SSF53901">
    <property type="entry name" value="Thiolase-like"/>
    <property type="match status" value="1"/>
</dbReference>
<keyword evidence="10" id="KW-1185">Reference proteome</keyword>
<dbReference type="Gene3D" id="3.30.300.30">
    <property type="match status" value="2"/>
</dbReference>
<dbReference type="InterPro" id="IPR025110">
    <property type="entry name" value="AMP-bd_C"/>
</dbReference>
<evidence type="ECO:0000256" key="4">
    <source>
        <dbReference type="ARBA" id="ARBA00022679"/>
    </source>
</evidence>
<dbReference type="InterPro" id="IPR020841">
    <property type="entry name" value="PKS_Beta-ketoAc_synthase_dom"/>
</dbReference>
<evidence type="ECO:0000259" key="7">
    <source>
        <dbReference type="PROSITE" id="PS50075"/>
    </source>
</evidence>
<dbReference type="PROSITE" id="PS50075">
    <property type="entry name" value="CARRIER"/>
    <property type="match status" value="3"/>
</dbReference>
<dbReference type="Gene3D" id="3.40.47.10">
    <property type="match status" value="1"/>
</dbReference>
<dbReference type="InterPro" id="IPR014030">
    <property type="entry name" value="Ketoacyl_synth_N"/>
</dbReference>
<dbReference type="NCBIfam" id="TIGR01733">
    <property type="entry name" value="AA-adenyl-dom"/>
    <property type="match status" value="1"/>
</dbReference>
<dbReference type="PROSITE" id="PS00606">
    <property type="entry name" value="KS3_1"/>
    <property type="match status" value="1"/>
</dbReference>
<proteinExistence type="inferred from homology"/>
<dbReference type="SUPFAM" id="SSF56801">
    <property type="entry name" value="Acetyl-CoA synthetase-like"/>
    <property type="match status" value="2"/>
</dbReference>
<dbReference type="InterPro" id="IPR057326">
    <property type="entry name" value="KR_dom"/>
</dbReference>
<gene>
    <name evidence="9" type="ORF">JMF97_26330</name>
</gene>
<dbReference type="InterPro" id="IPR016039">
    <property type="entry name" value="Thiolase-like"/>
</dbReference>
<dbReference type="Gene3D" id="1.10.1200.10">
    <property type="entry name" value="ACP-like"/>
    <property type="match status" value="3"/>
</dbReference>
<feature type="domain" description="Carrier" evidence="7">
    <location>
        <begin position="1879"/>
        <end position="1956"/>
    </location>
</feature>
<keyword evidence="4" id="KW-0808">Transferase</keyword>
<dbReference type="PROSITE" id="PS00012">
    <property type="entry name" value="PHOSPHOPANTETHEINE"/>
    <property type="match status" value="2"/>
</dbReference>
<feature type="region of interest" description="Disordered" evidence="6">
    <location>
        <begin position="1963"/>
        <end position="2004"/>
    </location>
</feature>
<dbReference type="CDD" id="cd05930">
    <property type="entry name" value="A_NRPS"/>
    <property type="match status" value="1"/>
</dbReference>
<dbReference type="InterPro" id="IPR014043">
    <property type="entry name" value="Acyl_transferase_dom"/>
</dbReference>
<dbReference type="Pfam" id="PF00501">
    <property type="entry name" value="AMP-binding"/>
    <property type="match status" value="2"/>
</dbReference>
<keyword evidence="3" id="KW-0597">Phosphoprotein</keyword>
<keyword evidence="2" id="KW-0596">Phosphopantetheine</keyword>
<dbReference type="PANTHER" id="PTHR45527:SF1">
    <property type="entry name" value="FATTY ACID SYNTHASE"/>
    <property type="match status" value="1"/>
</dbReference>
<evidence type="ECO:0000256" key="2">
    <source>
        <dbReference type="ARBA" id="ARBA00022450"/>
    </source>
</evidence>
<dbReference type="InterPro" id="IPR036291">
    <property type="entry name" value="NAD(P)-bd_dom_sf"/>
</dbReference>
<protein>
    <submittedName>
        <fullName evidence="9">Amino acid adenylation domain-containing protein</fullName>
    </submittedName>
</protein>
<dbReference type="InterPro" id="IPR014031">
    <property type="entry name" value="Ketoacyl_synth_C"/>
</dbReference>
<dbReference type="SMART" id="SM00825">
    <property type="entry name" value="PKS_KS"/>
    <property type="match status" value="1"/>
</dbReference>
<dbReference type="EMBL" id="JAETXL010000011">
    <property type="protein sequence ID" value="MBL6279678.1"/>
    <property type="molecule type" value="Genomic_DNA"/>
</dbReference>
<dbReference type="InterPro" id="IPR013968">
    <property type="entry name" value="PKS_KR"/>
</dbReference>
<comment type="caution">
    <text evidence="9">The sequence shown here is derived from an EMBL/GenBank/DDBJ whole genome shotgun (WGS) entry which is preliminary data.</text>
</comment>
<dbReference type="InterPro" id="IPR016035">
    <property type="entry name" value="Acyl_Trfase/lysoPLipase"/>
</dbReference>
<dbReference type="SMART" id="SM01294">
    <property type="entry name" value="PKS_PP_betabranch"/>
    <property type="match status" value="1"/>
</dbReference>
<organism evidence="9 10">
    <name type="scientific">Micromonospora fiedleri</name>
    <dbReference type="NCBI Taxonomy" id="1157498"/>
    <lineage>
        <taxon>Bacteria</taxon>
        <taxon>Bacillati</taxon>
        <taxon>Actinomycetota</taxon>
        <taxon>Actinomycetes</taxon>
        <taxon>Micromonosporales</taxon>
        <taxon>Micromonosporaceae</taxon>
        <taxon>Micromonospora</taxon>
    </lineage>
</organism>
<dbReference type="InterPro" id="IPR042099">
    <property type="entry name" value="ANL_N_sf"/>
</dbReference>
<evidence type="ECO:0000256" key="3">
    <source>
        <dbReference type="ARBA" id="ARBA00022553"/>
    </source>
</evidence>
<dbReference type="SMART" id="SM00822">
    <property type="entry name" value="PKS_KR"/>
    <property type="match status" value="1"/>
</dbReference>
<dbReference type="InterPro" id="IPR010071">
    <property type="entry name" value="AA_adenyl_dom"/>
</dbReference>
<evidence type="ECO:0000256" key="1">
    <source>
        <dbReference type="ARBA" id="ARBA00001957"/>
    </source>
</evidence>
<dbReference type="Gene3D" id="3.30.70.3290">
    <property type="match status" value="2"/>
</dbReference>
<dbReference type="CDD" id="cd05274">
    <property type="entry name" value="KR_FAS_SDR_x"/>
    <property type="match status" value="1"/>
</dbReference>
<dbReference type="Pfam" id="PF00550">
    <property type="entry name" value="PP-binding"/>
    <property type="match status" value="3"/>
</dbReference>
<feature type="domain" description="Carrier" evidence="7">
    <location>
        <begin position="2991"/>
        <end position="3066"/>
    </location>
</feature>
<evidence type="ECO:0000256" key="5">
    <source>
        <dbReference type="ARBA" id="ARBA00029443"/>
    </source>
</evidence>
<dbReference type="InterPro" id="IPR023213">
    <property type="entry name" value="CAT-like_dom_sf"/>
</dbReference>
<dbReference type="Pfam" id="PF16197">
    <property type="entry name" value="KAsynt_C_assoc"/>
    <property type="match status" value="1"/>
</dbReference>
<dbReference type="SUPFAM" id="SSF51735">
    <property type="entry name" value="NAD(P)-binding Rossmann-fold domains"/>
    <property type="match status" value="3"/>
</dbReference>
<dbReference type="InterPro" id="IPR020806">
    <property type="entry name" value="PKS_PP-bd"/>
</dbReference>
<sequence length="3947" mass="414758">MSTASGPGAHHGLLGVLLDAADRAPQQVIVHVREDGTERTVSFRQLRDESLRVAGGYRAAGIAPGTPALLLADAGDDFQPMFWGALAAGLVPVPLPPEPKRVRAVRGVLPDAVLVTDDATAALTDGLPEPVLRLADLRTGTAPAQLPTVAGGDLAFLQFSSGSTGAPRGVELTHDNVLANLDQARSASAARPDDVLVSWMPYFHDMGLIGTHLTPLAIGLKQVRIPPLAFAKRPALWFTTAHRHRATLLSAANFALALAVRRVPAETLAGLDLSAVRCVVVGAEPISPAVWRSFLAHTRPAGLDPAALRPVYGLAEATLAVTFPPPGEVAVPHVLDRAELSQGRAVPTRPGPHAVELMDLGHPVADCAVRVVDDHGRPLADQRIGQIEVRGPNVARGYHRDPQASRDTFVDGWLRTGDLGFLRDGRLCVTGRAKDVVFVNGRTFHAADLETVAVATPGLPGEVSVVVGATDPDSGGERIVVFVPWARPPADAGTVLAAVRARVAEACGHDEVRVLPLPPGAFARTTSGKLRRRRMRERYLAGDFADREQRWCPPAAADVPHDAPSAARPSGAELEALVRDVWARVLGRSPATIGPHDRFLAIGGSSLRAMEVLAGLEDALGIPLNPADLRDCPTVASLADRLADAPLRRPTGDADSVPAQAQGPVPVAVIGMACRFPGAESPEQFWQQLVDGVDSVDVVPAHRWTPSDGTARWGSFLDDPMLFDAGFFGLTDEEARLTDPHARLFLEIGHEALERAGYAGPRRHRHRIGVFAAVGESAYPQLVAADGAAGGATALVGNLRNLIPARLAQTLDLTGPALAVDTACSSALVALHLAARSLAAGECDVAVVGGVNLNLTETGYRLLDAAEALSPTGRCRAFAADADGFVPGEGGAALVLRRLGDAQVDGDEVLAVVAGTAVGNDGRALSMLAPNPHRQWEVIARAYREAGIDPAQVSYVEAHGTGTELGDPVEVRSLAAAYPPPVDGVPRGLGSVKTNLGHLLNAAGLPALVKVVLALRHRYLPPALHHTRPADRCDLAGAGFAVVTQGRRWSAPGPLIAGVNGFGFGGTNAHAILREPPPAAPGGPGGPELGLATLSAHSVPALRQAARDLAAHLRAHPHLAEADVCASAGTARDDAAYRLSVVADGELAVRLDRAADTLGEQIAPVSRRPRTVFVLTNEGATVPPAAVRDLYDRLPAFRDRLTEVTAPTVRGRPLLTWCLNGADDPQVARQVAVAVGLALVGQLTAWGVQPDRLLGVGVGDLAAAAARGELDPAEAIRRAATATPPTEPELRVALKQLCADGYDTFVDLGVSGRLHAVSPHVGVDPARVLTVLEGPQATGALLAAVGQLWALGGPLDRAALHAGRRRVPVPTYPFQRRSHPPSPVLPLHRVTWRETPSTTGEPGAGVGRDLPGRVRLRGPGADGDLAARLATALRDRGVTVQVAPQVDDGTPPELTVLLAGAAVDLSDVADLDRAVAAQVRTVRALVDEPDTRLGRLLVVTEDVQVTGHDERPRPVQAVLGGLCAALADERPGLRARVVDLSSVDDATVRVESVCRELSDLHRAEATAHPADQVTGLAWRAGRRLERHLVSVSVPVTQSGAAHSDDVHVILGGGGGLGAELARTLARRGRPTLLLAGRSAQAPAGLLDELAAAGATATYRRCDVTVPADVDTLFAGLPPVGTVWHAAGTVRVGTLAAKSMPEILAVLAPKVRGSYLVAESLRRHGHDRAALVGFSSVSAVLPGLAAAIGDYAAANAFLDAFAAAQRVTGRPFQAVGLAAVSDTGMAARGGARHDIAGSLTARVALDALLAARDVDAAHLIVADRQPSTAPPAGVARRGQHVDGRAQAHAGRADQPVDPETVEVAKVGGVSAIKPARHQNSDVEELARLLRRLLAEPLHRPGDQIADDDSFLALGLDSLAAVDLVKRLGDELGRQLPVTLFFEYTTIATLAAALAETVPGQPAAHQAGALAETAPGQPSGHLAAPPSTVARPAAGEGSPTGPLADGEPFALTAVQRAWFVNERLHPSVAGYAFVRQTVAGPLDVRLLDRALTGLVARHPMLRVRFLADVTAPRQVIVPPAAAAISLDVRPLNGELAALEEQLCNTPVDLTRQPPLRAVLAQERSDRAHLILVLHHAAADGFSLNLLSEQLWADYSALVTGHTRTVLPATGSFASFAADLAPPDETDLAYWRRRFDDPGWTLRLPYDGDPAGLPAPPCVTHAEELDAALVARLRERAADAGVSLFHLLLAGYLRCLARWSGQRRVPVNVARAGRDARMPGIERLVGPFADTLPMLVEVDPTEPVARLADHLRQSWTEAQRHGSVSSLDLARLLPATDSGPRTASPAGFSYARFPVDTDPDCPVTVTPTAAGSGSAATGLSLLWWESGATLRLSWNFPLRLFRRQTVTRLAAEHHQELVDLAAGRQRAGDQDRSVRPEPAAGDVSARIRAVCRRTPDATAITDGRRTVTYRDLDRAADRVAALLLAHGVRPGEHVGLLTAPGPNSIIGVVGILRAAAAWVPLDAAHPPARLNGQLRRARVRVVLHDDDCAAPAARLDGTAVQLDGPMTQLDGPMPRLDGSAVPLDGPATRLGADVAGAPTVGPDDTAYVIFTSGSTGRPKGVPITHRSMTNYLDWAIDTFGYHAGDRLAQTSSICFDASVRQILAPLLVGATVVTFARAELRDPQVLLSRLERDRLTVWSSVPTLWERLLRAAEDRTAREGVRPDLKALRWVHVGGEELSPVPVRRWFDLFGDGCRITNLYGPTEATINTTWHLIDDRPDETVRRLPIGRPVGGARIRVVDPHGDPCPPGTAGELLIGGVGVTAGYLDEPALTVAAFTRLDGERYYRSGDQVRATADGTLEFLGRLDDQVKIHGHRLEPGEIEAVLRTHPAVTAATVLHQAEPHPRLHAFVAPTPGTGPTVAQLREHLAARLPEPLVPARIHLLDTLPLTVTGKVDRDRLRALGGFAPAAGPKHLPTPAAPERLAAPVGADAAAGGYTATEARLARIWGELLDLPTIAPDDDFFALGGDSILVLEVFARVQEQFPATPSPTVIYQHRTLRDLAAEIDATTATRRTTDDTGRSTAATDRVTGPVDAGPGGPYPVTATQRGFLLADAIAPGDGTAWLARLRLRGRLRRDVFQRAVDLLVARHPMLRTVFPTGARPPVQQELPASLRLPVGYRAVAGPAEVGTLVAEERRRRFEPWAWPLLRLQLLGLAPDDHILLVHGHHLIGDGYSAALLGQELLTVYHRLVADQPDGLPPLRTHFRDYVELLADRAAGPPDPDAHGWWRGRFGTPYRPPVLPALGSAPDPGGTSEPVCGFTLDGTVVAGLRRLAASAATTLYAPVLTAYHRAVARFTGQDDLVFGLALTGRDHPLPDLHRIFGPCAAMLPLRLEGSAGFAEQLAHVGAEVATARRYDDPPSIAAAVPTGPGGTPIGAQFFFSFLDFSARTAPPAAAADAASRDVVDAPSRTVLDTPPPVPSDADRLSLDWDADSELAPPPLGTDLFLTARPEGDGLRVTLRGCPATVTPAELRRLADWLRADLTAAAAHTDPARRDQTATPAVVTGDAASVPATTAIPGRPPRLAAAIVGYLPPPAQLAAIAGLPAGSLPRDQLRELLFPGGRPRLLEQLTTPLGVSGFVCLPRFADELTAAGDALADETAEAVDLAARLGARCVSLAGMIPARTGYGLGVLRRTRSGVAVTTGHAVTVVSVVRTVQAALAATGRSLAGRDLVVVGLGSIGFSALRLLLSRADQPPARLVLCDVPAAAPRLGEHAARLRAEGFAGTIEVCPSAPGIAPAGYTADVIIAATSAAAAPIEVDRLAPGTIVVDDSFPPALDTAKALTRMRRDHDILVVGGGLLHVGETERDIPGDLPPVPVDGNVLGLPGTIASCRLESLLWSTAADLPLVHGLVDDATAAAYARALTEAGIDAAPLHLLHHPIGSELLGRFGR</sequence>
<evidence type="ECO:0000256" key="6">
    <source>
        <dbReference type="SAM" id="MobiDB-lite"/>
    </source>
</evidence>
<dbReference type="SMART" id="SM00823">
    <property type="entry name" value="PKS_PP"/>
    <property type="match status" value="3"/>
</dbReference>
<dbReference type="Gene3D" id="3.30.559.10">
    <property type="entry name" value="Chloramphenicol acetyltransferase-like domain"/>
    <property type="match status" value="2"/>
</dbReference>
<dbReference type="SMART" id="SM00827">
    <property type="entry name" value="PKS_AT"/>
    <property type="match status" value="1"/>
</dbReference>
<dbReference type="InterPro" id="IPR001227">
    <property type="entry name" value="Ac_transferase_dom_sf"/>
</dbReference>
<dbReference type="Pfam" id="PF02801">
    <property type="entry name" value="Ketoacyl-synt_C"/>
    <property type="match status" value="1"/>
</dbReference>
<dbReference type="Pfam" id="PF13193">
    <property type="entry name" value="AMP-binding_C"/>
    <property type="match status" value="1"/>
</dbReference>
<evidence type="ECO:0000313" key="9">
    <source>
        <dbReference type="EMBL" id="MBL6279678.1"/>
    </source>
</evidence>
<dbReference type="Gene3D" id="3.40.50.12780">
    <property type="entry name" value="N-terminal domain of ligase-like"/>
    <property type="match status" value="2"/>
</dbReference>
<feature type="domain" description="Ketosynthase family 3 (KS3)" evidence="8">
    <location>
        <begin position="664"/>
        <end position="1075"/>
    </location>
</feature>
<dbReference type="InterPro" id="IPR000873">
    <property type="entry name" value="AMP-dep_synth/lig_dom"/>
</dbReference>
<dbReference type="SUPFAM" id="SSF47336">
    <property type="entry name" value="ACP-like"/>
    <property type="match status" value="3"/>
</dbReference>
<feature type="domain" description="Carrier" evidence="7">
    <location>
        <begin position="569"/>
        <end position="646"/>
    </location>
</feature>
<dbReference type="Gene3D" id="3.40.50.720">
    <property type="entry name" value="NAD(P)-binding Rossmann-like Domain"/>
    <property type="match status" value="2"/>
</dbReference>
<dbReference type="InterPro" id="IPR006162">
    <property type="entry name" value="Ppantetheine_attach_site"/>
</dbReference>
<dbReference type="CDD" id="cd00833">
    <property type="entry name" value="PKS"/>
    <property type="match status" value="1"/>
</dbReference>
<dbReference type="InterPro" id="IPR045851">
    <property type="entry name" value="AMP-bd_C_sf"/>
</dbReference>
<dbReference type="InterPro" id="IPR036736">
    <property type="entry name" value="ACP-like_sf"/>
</dbReference>
<reference evidence="9 10" key="1">
    <citation type="submission" date="2021-01" db="EMBL/GenBank/DDBJ databases">
        <title>Genome sequencing of Micromonospora fiedleri MG-37.</title>
        <authorList>
            <person name="Moreland P.E.J."/>
            <person name="Stach J.E.M."/>
        </authorList>
    </citation>
    <scope>NUCLEOTIDE SEQUENCE [LARGE SCALE GENOMIC DNA]</scope>
    <source>
        <strain evidence="9 10">MG-37</strain>
    </source>
</reference>
<dbReference type="InterPro" id="IPR032821">
    <property type="entry name" value="PKS_assoc"/>
</dbReference>
<dbReference type="Pfam" id="PF00109">
    <property type="entry name" value="ketoacyl-synt"/>
    <property type="match status" value="1"/>
</dbReference>
<evidence type="ECO:0000259" key="8">
    <source>
        <dbReference type="PROSITE" id="PS52004"/>
    </source>
</evidence>
<dbReference type="Proteomes" id="UP000661193">
    <property type="component" value="Unassembled WGS sequence"/>
</dbReference>
<dbReference type="SUPFAM" id="SSF52777">
    <property type="entry name" value="CoA-dependent acyltransferases"/>
    <property type="match status" value="4"/>
</dbReference>
<name>A0ABS1UTI2_9ACTN</name>
<dbReference type="InterPro" id="IPR001242">
    <property type="entry name" value="Condensation_dom"/>
</dbReference>
<accession>A0ABS1UTI2</accession>
<dbReference type="InterPro" id="IPR020845">
    <property type="entry name" value="AMP-binding_CS"/>
</dbReference>
<dbReference type="Gene3D" id="3.30.559.30">
    <property type="entry name" value="Nonribosomal peptide synthetase, condensation domain"/>
    <property type="match status" value="2"/>
</dbReference>
<dbReference type="Pfam" id="PF00668">
    <property type="entry name" value="Condensation"/>
    <property type="match status" value="2"/>
</dbReference>
<dbReference type="Pfam" id="PF08659">
    <property type="entry name" value="KR"/>
    <property type="match status" value="1"/>
</dbReference>
<comment type="similarity">
    <text evidence="5">In the C-terminal section; belongs to the NRP synthetase family.</text>
</comment>
<feature type="region of interest" description="Disordered" evidence="6">
    <location>
        <begin position="3068"/>
        <end position="3096"/>
    </location>
</feature>
<dbReference type="PROSITE" id="PS52004">
    <property type="entry name" value="KS3_2"/>
    <property type="match status" value="1"/>
</dbReference>
<dbReference type="PROSITE" id="PS00455">
    <property type="entry name" value="AMP_BINDING"/>
    <property type="match status" value="2"/>
</dbReference>